<evidence type="ECO:0000256" key="10">
    <source>
        <dbReference type="PROSITE-ProRule" id="PRU00071"/>
    </source>
</evidence>
<evidence type="ECO:0000256" key="7">
    <source>
        <dbReference type="ARBA" id="ARBA00023125"/>
    </source>
</evidence>
<keyword evidence="4 10" id="KW-0863">Zinc-finger</keyword>
<evidence type="ECO:0000256" key="9">
    <source>
        <dbReference type="ARBA" id="ARBA00023242"/>
    </source>
</evidence>
<feature type="compositionally biased region" description="Polar residues" evidence="12">
    <location>
        <begin position="183"/>
        <end position="206"/>
    </location>
</feature>
<accession>A0A2G5DR21</accession>
<dbReference type="EMBL" id="KZ305033">
    <property type="protein sequence ID" value="PIA45965.1"/>
    <property type="molecule type" value="Genomic_DNA"/>
</dbReference>
<comment type="function">
    <text evidence="11">Transcription factor that binds specifically to a 5'-AA[AG]G-3' consensus core sequence.</text>
</comment>
<keyword evidence="7 10" id="KW-0238">DNA-binding</keyword>
<evidence type="ECO:0000256" key="2">
    <source>
        <dbReference type="ARBA" id="ARBA00022604"/>
    </source>
</evidence>
<sequence>MSKPVHFCYNCRRHWTVGCTISNHPGKGKIQQPETSMANQARMSQVALKCPRCESTNTNFFCLSKQLEPKPVHICKNCRRYWSAGGSLRTKQRLKDSGLQASVEGQVKTWQLEGSGEMASVGGSENNVVRKKVSEGIHTECSNSSSASADQHIPLSVWLKKFDSHIEKGSEGFPFDDEITPNEEVNLSNGSRSLESPESSNVVDNSSCMEKCNSCNDFYSNARGAEKAQHLSVDATATTPRQPSSEPSPLENDLPFIKSSLMWPQVESMDVFRSMPQQPHFNPLKEQDENLREGDAIGLMLSFTKLVEVTRKAQLDDCRSMFYTKLKALQVLEEHGFFVQPIRTKLVKLLRTKESCGQPNCQLTTVMRR</sequence>
<evidence type="ECO:0000256" key="12">
    <source>
        <dbReference type="SAM" id="MobiDB-lite"/>
    </source>
</evidence>
<dbReference type="Pfam" id="PF02701">
    <property type="entry name" value="Zn_ribbon_Dof"/>
    <property type="match status" value="1"/>
</dbReference>
<evidence type="ECO:0000259" key="13">
    <source>
        <dbReference type="PROSITE" id="PS50884"/>
    </source>
</evidence>
<keyword evidence="2" id="KW-0341">Growth regulation</keyword>
<dbReference type="GO" id="GO:0005634">
    <property type="term" value="C:nucleus"/>
    <property type="evidence" value="ECO:0007669"/>
    <property type="project" value="UniProtKB-SubCell"/>
</dbReference>
<dbReference type="Proteomes" id="UP000230069">
    <property type="component" value="Unassembled WGS sequence"/>
</dbReference>
<name>A0A2G5DR21_AQUCA</name>
<keyword evidence="8 11" id="KW-0804">Transcription</keyword>
<keyword evidence="1" id="KW-0813">Transport</keyword>
<organism evidence="14 15">
    <name type="scientific">Aquilegia coerulea</name>
    <name type="common">Rocky mountain columbine</name>
    <dbReference type="NCBI Taxonomy" id="218851"/>
    <lineage>
        <taxon>Eukaryota</taxon>
        <taxon>Viridiplantae</taxon>
        <taxon>Streptophyta</taxon>
        <taxon>Embryophyta</taxon>
        <taxon>Tracheophyta</taxon>
        <taxon>Spermatophyta</taxon>
        <taxon>Magnoliopsida</taxon>
        <taxon>Ranunculales</taxon>
        <taxon>Ranunculaceae</taxon>
        <taxon>Thalictroideae</taxon>
        <taxon>Aquilegia</taxon>
    </lineage>
</organism>
<dbReference type="STRING" id="218851.A0A2G5DR21"/>
<dbReference type="InterPro" id="IPR045174">
    <property type="entry name" value="Dof"/>
</dbReference>
<reference evidence="14 15" key="1">
    <citation type="submission" date="2017-09" db="EMBL/GenBank/DDBJ databases">
        <title>WGS assembly of Aquilegia coerulea Goldsmith.</title>
        <authorList>
            <person name="Hodges S."/>
            <person name="Kramer E."/>
            <person name="Nordborg M."/>
            <person name="Tomkins J."/>
            <person name="Borevitz J."/>
            <person name="Derieg N."/>
            <person name="Yan J."/>
            <person name="Mihaltcheva S."/>
            <person name="Hayes R.D."/>
            <person name="Rokhsar D."/>
        </authorList>
    </citation>
    <scope>NUCLEOTIDE SEQUENCE [LARGE SCALE GENOMIC DNA]</scope>
    <source>
        <strain evidence="15">cv. Goldsmith</strain>
    </source>
</reference>
<evidence type="ECO:0000256" key="11">
    <source>
        <dbReference type="RuleBase" id="RU369094"/>
    </source>
</evidence>
<evidence type="ECO:0000256" key="8">
    <source>
        <dbReference type="ARBA" id="ARBA00023163"/>
    </source>
</evidence>
<keyword evidence="6 11" id="KW-0805">Transcription regulation</keyword>
<dbReference type="InterPro" id="IPR003851">
    <property type="entry name" value="Znf_Dof"/>
</dbReference>
<evidence type="ECO:0000256" key="4">
    <source>
        <dbReference type="ARBA" id="ARBA00022771"/>
    </source>
</evidence>
<dbReference type="GO" id="GO:0008270">
    <property type="term" value="F:zinc ion binding"/>
    <property type="evidence" value="ECO:0007669"/>
    <property type="project" value="UniProtKB-KW"/>
</dbReference>
<proteinExistence type="predicted"/>
<evidence type="ECO:0000256" key="6">
    <source>
        <dbReference type="ARBA" id="ARBA00023015"/>
    </source>
</evidence>
<keyword evidence="3 11" id="KW-0479">Metal-binding</keyword>
<gene>
    <name evidence="14" type="ORF">AQUCO_01600310v1</name>
</gene>
<dbReference type="AlphaFoldDB" id="A0A2G5DR21"/>
<dbReference type="GO" id="GO:0003700">
    <property type="term" value="F:DNA-binding transcription factor activity"/>
    <property type="evidence" value="ECO:0007669"/>
    <property type="project" value="UniProtKB-UniRule"/>
</dbReference>
<dbReference type="PROSITE" id="PS50884">
    <property type="entry name" value="ZF_DOF_2"/>
    <property type="match status" value="1"/>
</dbReference>
<dbReference type="InterPro" id="IPR007930">
    <property type="entry name" value="DUF724"/>
</dbReference>
<keyword evidence="5 11" id="KW-0862">Zinc</keyword>
<keyword evidence="9 10" id="KW-0539">Nucleus</keyword>
<protein>
    <recommendedName>
        <fullName evidence="11">Dof zinc finger protein</fullName>
    </recommendedName>
</protein>
<dbReference type="OrthoDB" id="687110at2759"/>
<comment type="subcellular location">
    <subcellularLocation>
        <location evidence="10 11">Nucleus</location>
    </subcellularLocation>
</comment>
<dbReference type="InParanoid" id="A0A2G5DR21"/>
<feature type="domain" description="Dof-type" evidence="13">
    <location>
        <begin position="48"/>
        <end position="102"/>
    </location>
</feature>
<evidence type="ECO:0000256" key="5">
    <source>
        <dbReference type="ARBA" id="ARBA00022833"/>
    </source>
</evidence>
<dbReference type="PANTHER" id="PTHR31992:SF313">
    <property type="entry name" value="DOF ZINC FINGER PROTEIN DOF5.7"/>
    <property type="match status" value="1"/>
</dbReference>
<dbReference type="Pfam" id="PF05266">
    <property type="entry name" value="DUF724"/>
    <property type="match status" value="1"/>
</dbReference>
<feature type="region of interest" description="Disordered" evidence="12">
    <location>
        <begin position="171"/>
        <end position="206"/>
    </location>
</feature>
<dbReference type="PANTHER" id="PTHR31992">
    <property type="entry name" value="DOF ZINC FINGER PROTEIN DOF1.4-RELATED"/>
    <property type="match status" value="1"/>
</dbReference>
<evidence type="ECO:0000256" key="3">
    <source>
        <dbReference type="ARBA" id="ARBA00022723"/>
    </source>
</evidence>
<evidence type="ECO:0000256" key="1">
    <source>
        <dbReference type="ARBA" id="ARBA00022448"/>
    </source>
</evidence>
<keyword evidence="15" id="KW-1185">Reference proteome</keyword>
<dbReference type="GO" id="GO:0003677">
    <property type="term" value="F:DNA binding"/>
    <property type="evidence" value="ECO:0007669"/>
    <property type="project" value="UniProtKB-UniRule"/>
</dbReference>
<evidence type="ECO:0000313" key="15">
    <source>
        <dbReference type="Proteomes" id="UP000230069"/>
    </source>
</evidence>
<evidence type="ECO:0000313" key="14">
    <source>
        <dbReference type="EMBL" id="PIA45965.1"/>
    </source>
</evidence>